<evidence type="ECO:0000313" key="3">
    <source>
        <dbReference type="Proteomes" id="UP000834106"/>
    </source>
</evidence>
<feature type="region of interest" description="Disordered" evidence="1">
    <location>
        <begin position="1"/>
        <end position="21"/>
    </location>
</feature>
<evidence type="ECO:0000256" key="1">
    <source>
        <dbReference type="SAM" id="MobiDB-lite"/>
    </source>
</evidence>
<name>A0AAD2DHE6_9LAMI</name>
<sequence>MAPYDIGQNSDGIFSSDGPILPPPTELQSEEGFALHEWRRLAKNLSDLSLDRITEEQLGCDTVFVTPTARTIDISHAWVMKNAITLVVSPVTCGSITEMLRNYVHTTRELYLYGEGHDCGGGFMAVEVQSRIRQFLMSTKTFGYSNDFCSSSILAPIGGGDEVVSLLSMEEIGDGNGEVWRVFNLGEMNEF</sequence>
<gene>
    <name evidence="2" type="ORF">FPE_LOCUS1460</name>
</gene>
<accession>A0AAD2DHE6</accession>
<keyword evidence="3" id="KW-1185">Reference proteome</keyword>
<evidence type="ECO:0000313" key="2">
    <source>
        <dbReference type="EMBL" id="CAI9754029.1"/>
    </source>
</evidence>
<organism evidence="2 3">
    <name type="scientific">Fraxinus pennsylvanica</name>
    <dbReference type="NCBI Taxonomy" id="56036"/>
    <lineage>
        <taxon>Eukaryota</taxon>
        <taxon>Viridiplantae</taxon>
        <taxon>Streptophyta</taxon>
        <taxon>Embryophyta</taxon>
        <taxon>Tracheophyta</taxon>
        <taxon>Spermatophyta</taxon>
        <taxon>Magnoliopsida</taxon>
        <taxon>eudicotyledons</taxon>
        <taxon>Gunneridae</taxon>
        <taxon>Pentapetalae</taxon>
        <taxon>asterids</taxon>
        <taxon>lamiids</taxon>
        <taxon>Lamiales</taxon>
        <taxon>Oleaceae</taxon>
        <taxon>Oleeae</taxon>
        <taxon>Fraxinus</taxon>
    </lineage>
</organism>
<reference evidence="2" key="1">
    <citation type="submission" date="2023-05" db="EMBL/GenBank/DDBJ databases">
        <authorList>
            <person name="Huff M."/>
        </authorList>
    </citation>
    <scope>NUCLEOTIDE SEQUENCE</scope>
</reference>
<dbReference type="AlphaFoldDB" id="A0AAD2DHE6"/>
<proteinExistence type="predicted"/>
<dbReference type="EMBL" id="OU503036">
    <property type="protein sequence ID" value="CAI9754029.1"/>
    <property type="molecule type" value="Genomic_DNA"/>
</dbReference>
<dbReference type="Proteomes" id="UP000834106">
    <property type="component" value="Chromosome 1"/>
</dbReference>
<protein>
    <submittedName>
        <fullName evidence="2">Uncharacterized protein</fullName>
    </submittedName>
</protein>